<comment type="similarity">
    <text evidence="1">Belongs to the 'phage' integrase family.</text>
</comment>
<evidence type="ECO:0000313" key="8">
    <source>
        <dbReference type="EMBL" id="PTX73391.1"/>
    </source>
</evidence>
<proteinExistence type="inferred from homology"/>
<evidence type="ECO:0000256" key="1">
    <source>
        <dbReference type="ARBA" id="ARBA00008857"/>
    </source>
</evidence>
<dbReference type="AlphaFoldDB" id="A0A2T6CD36"/>
<keyword evidence="2" id="KW-0229">DNA integration</keyword>
<sequence>MGRTPRLVRRGGVFYFRMAVPRSIVSKLNRSEVKVSLRTVDRTKATLICRQISNDIDQFFLNELCMSNPILEQIDQRIRAIFQNALNEGHSFRLIFGPDLDKDEEAAGFEDRQRSWANLLRSQNYDEELLREAKALVGKIPNNPTICLGDAIDHACEGILRARLESDRILAARLRGHFHQTTPLDPFFAGMTVTDMPLLPGETTVSKMTLAEAANKYSDVQRAKGNREKTLGDFRLTMEWVFSAIDPDKRIDRVSKDDVRAVRDLLGAIPKNMSKNAATKDLKATDAAKVGSNMEKLAPKTQRKRLAAFTGLLRWAVSEGHADSYVGEGISIIAKAKTTVSRKPYSTEQLRKVFECPIYRGRKSVKHYNLPGDLLRKDYLFWVPLIALFSGMRAGEILQLTRTDIKVEDGVGFFDINKWDEVDKSLKTEASVRKVPIHSALLDFGFNEYVNLHSKGRIFAATKLGSDGTYSQYYSKQWRVIAQKGGFYTPQTVFHSFRHCFVDACRNAKMPENIAMQLVGHKDQKTHGGYGDGASLAILKEEIEGVSYAGLDLGHLGNNDWSY</sequence>
<keyword evidence="4" id="KW-0233">DNA recombination</keyword>
<evidence type="ECO:0000259" key="7">
    <source>
        <dbReference type="PROSITE" id="PS51900"/>
    </source>
</evidence>
<dbReference type="Pfam" id="PF00589">
    <property type="entry name" value="Phage_integrase"/>
    <property type="match status" value="1"/>
</dbReference>
<dbReference type="GO" id="GO:0015074">
    <property type="term" value="P:DNA integration"/>
    <property type="evidence" value="ECO:0007669"/>
    <property type="project" value="UniProtKB-KW"/>
</dbReference>
<dbReference type="SUPFAM" id="SSF56349">
    <property type="entry name" value="DNA breaking-rejoining enzymes"/>
    <property type="match status" value="1"/>
</dbReference>
<evidence type="ECO:0000313" key="9">
    <source>
        <dbReference type="Proteomes" id="UP000244092"/>
    </source>
</evidence>
<feature type="domain" description="Tyr recombinase" evidence="6">
    <location>
        <begin position="340"/>
        <end position="544"/>
    </location>
</feature>
<reference evidence="8 9" key="1">
    <citation type="submission" date="2018-04" db="EMBL/GenBank/DDBJ databases">
        <title>Genomic Encyclopedia of Archaeal and Bacterial Type Strains, Phase II (KMG-II): from individual species to whole genera.</title>
        <authorList>
            <person name="Goeker M."/>
        </authorList>
    </citation>
    <scope>NUCLEOTIDE SEQUENCE [LARGE SCALE GENOMIC DNA]</scope>
    <source>
        <strain evidence="8 9">DSM 12244</strain>
    </source>
</reference>
<dbReference type="PROSITE" id="PS51898">
    <property type="entry name" value="TYR_RECOMBINASE"/>
    <property type="match status" value="1"/>
</dbReference>
<dbReference type="InterPro" id="IPR044068">
    <property type="entry name" value="CB"/>
</dbReference>
<accession>A0A2T6CD36</accession>
<name>A0A2T6CD36_9RHOB</name>
<dbReference type="PANTHER" id="PTHR30349">
    <property type="entry name" value="PHAGE INTEGRASE-RELATED"/>
    <property type="match status" value="1"/>
</dbReference>
<feature type="domain" description="Core-binding (CB)" evidence="7">
    <location>
        <begin position="208"/>
        <end position="317"/>
    </location>
</feature>
<comment type="caution">
    <text evidence="8">The sequence shown here is derived from an EMBL/GenBank/DDBJ whole genome shotgun (WGS) entry which is preliminary data.</text>
</comment>
<organism evidence="8 9">
    <name type="scientific">Sulfitobacter mediterraneus</name>
    <dbReference type="NCBI Taxonomy" id="83219"/>
    <lineage>
        <taxon>Bacteria</taxon>
        <taxon>Pseudomonadati</taxon>
        <taxon>Pseudomonadota</taxon>
        <taxon>Alphaproteobacteria</taxon>
        <taxon>Rhodobacterales</taxon>
        <taxon>Roseobacteraceae</taxon>
        <taxon>Sulfitobacter</taxon>
    </lineage>
</organism>
<dbReference type="OrthoDB" id="7222937at2"/>
<evidence type="ECO:0000256" key="5">
    <source>
        <dbReference type="PROSITE-ProRule" id="PRU01248"/>
    </source>
</evidence>
<protein>
    <submittedName>
        <fullName evidence="8">Integrase</fullName>
    </submittedName>
</protein>
<dbReference type="Proteomes" id="UP000244092">
    <property type="component" value="Unassembled WGS sequence"/>
</dbReference>
<dbReference type="Gene3D" id="1.10.443.10">
    <property type="entry name" value="Intergrase catalytic core"/>
    <property type="match status" value="1"/>
</dbReference>
<evidence type="ECO:0000256" key="2">
    <source>
        <dbReference type="ARBA" id="ARBA00022908"/>
    </source>
</evidence>
<evidence type="ECO:0000256" key="4">
    <source>
        <dbReference type="ARBA" id="ARBA00023172"/>
    </source>
</evidence>
<dbReference type="GO" id="GO:0006310">
    <property type="term" value="P:DNA recombination"/>
    <property type="evidence" value="ECO:0007669"/>
    <property type="project" value="UniProtKB-KW"/>
</dbReference>
<evidence type="ECO:0000256" key="3">
    <source>
        <dbReference type="ARBA" id="ARBA00023125"/>
    </source>
</evidence>
<dbReference type="InterPro" id="IPR050090">
    <property type="entry name" value="Tyrosine_recombinase_XerCD"/>
</dbReference>
<dbReference type="InterPro" id="IPR011010">
    <property type="entry name" value="DNA_brk_join_enz"/>
</dbReference>
<keyword evidence="3 5" id="KW-0238">DNA-binding</keyword>
<dbReference type="InterPro" id="IPR002104">
    <property type="entry name" value="Integrase_catalytic"/>
</dbReference>
<dbReference type="InterPro" id="IPR013762">
    <property type="entry name" value="Integrase-like_cat_sf"/>
</dbReference>
<dbReference type="GO" id="GO:0003677">
    <property type="term" value="F:DNA binding"/>
    <property type="evidence" value="ECO:0007669"/>
    <property type="project" value="UniProtKB-UniRule"/>
</dbReference>
<dbReference type="CDD" id="cd01184">
    <property type="entry name" value="INT_C_like_1"/>
    <property type="match status" value="1"/>
</dbReference>
<dbReference type="PROSITE" id="PS51900">
    <property type="entry name" value="CB"/>
    <property type="match status" value="1"/>
</dbReference>
<evidence type="ECO:0000259" key="6">
    <source>
        <dbReference type="PROSITE" id="PS51898"/>
    </source>
</evidence>
<dbReference type="EMBL" id="QBKU01000007">
    <property type="protein sequence ID" value="PTX73391.1"/>
    <property type="molecule type" value="Genomic_DNA"/>
</dbReference>
<dbReference type="PANTHER" id="PTHR30349:SF41">
    <property type="entry name" value="INTEGRASE_RECOMBINASE PROTEIN MJ0367-RELATED"/>
    <property type="match status" value="1"/>
</dbReference>
<gene>
    <name evidence="8" type="ORF">C8N31_10792</name>
</gene>
<dbReference type="Pfam" id="PF20172">
    <property type="entry name" value="DUF6538"/>
    <property type="match status" value="1"/>
</dbReference>
<dbReference type="InterPro" id="IPR046668">
    <property type="entry name" value="DUF6538"/>
</dbReference>